<reference evidence="5" key="1">
    <citation type="journal article" date="2019" name="Int. J. Syst. Evol. Microbiol.">
        <title>The Global Catalogue of Microorganisms (GCM) 10K type strain sequencing project: providing services to taxonomists for standard genome sequencing and annotation.</title>
        <authorList>
            <consortium name="The Broad Institute Genomics Platform"/>
            <consortium name="The Broad Institute Genome Sequencing Center for Infectious Disease"/>
            <person name="Wu L."/>
            <person name="Ma J."/>
        </authorList>
    </citation>
    <scope>NUCLEOTIDE SEQUENCE [LARGE SCALE GENOMIC DNA]</scope>
    <source>
        <strain evidence="5">KCTC 22245</strain>
    </source>
</reference>
<keyword evidence="1 2" id="KW-0597">Phosphoprotein</keyword>
<feature type="modified residue" description="4-aspartylphosphate" evidence="2">
    <location>
        <position position="58"/>
    </location>
</feature>
<dbReference type="PROSITE" id="PS50110">
    <property type="entry name" value="RESPONSE_REGULATORY"/>
    <property type="match status" value="1"/>
</dbReference>
<keyword evidence="5" id="KW-1185">Reference proteome</keyword>
<sequence>MSLAKVLKVLVVDDMSISRGLITQTLASVGIQNIRYAEDGKQALAMMREDPAHLVISDYNMPKMSGIDLLYALRQNPKTQKVGFILITGKATRTILEEGVHLKMNNYLLKPFEPPQLIKAIQDVFGPLGASKAS</sequence>
<dbReference type="PANTHER" id="PTHR44591:SF3">
    <property type="entry name" value="RESPONSE REGULATORY DOMAIN-CONTAINING PROTEIN"/>
    <property type="match status" value="1"/>
</dbReference>
<dbReference type="InterPro" id="IPR011006">
    <property type="entry name" value="CheY-like_superfamily"/>
</dbReference>
<dbReference type="Pfam" id="PF00072">
    <property type="entry name" value="Response_reg"/>
    <property type="match status" value="1"/>
</dbReference>
<evidence type="ECO:0000256" key="2">
    <source>
        <dbReference type="PROSITE-ProRule" id="PRU00169"/>
    </source>
</evidence>
<evidence type="ECO:0000256" key="1">
    <source>
        <dbReference type="ARBA" id="ARBA00022553"/>
    </source>
</evidence>
<comment type="caution">
    <text evidence="4">The sequence shown here is derived from an EMBL/GenBank/DDBJ whole genome shotgun (WGS) entry which is preliminary data.</text>
</comment>
<dbReference type="Gene3D" id="3.40.50.2300">
    <property type="match status" value="1"/>
</dbReference>
<dbReference type="RefSeq" id="WP_189571084.1">
    <property type="nucleotide sequence ID" value="NZ_BMXU01000001.1"/>
</dbReference>
<dbReference type="SUPFAM" id="SSF52172">
    <property type="entry name" value="CheY-like"/>
    <property type="match status" value="1"/>
</dbReference>
<evidence type="ECO:0000313" key="4">
    <source>
        <dbReference type="EMBL" id="MFC3302633.1"/>
    </source>
</evidence>
<dbReference type="Proteomes" id="UP001595607">
    <property type="component" value="Unassembled WGS sequence"/>
</dbReference>
<dbReference type="PANTHER" id="PTHR44591">
    <property type="entry name" value="STRESS RESPONSE REGULATOR PROTEIN 1"/>
    <property type="match status" value="1"/>
</dbReference>
<dbReference type="InterPro" id="IPR050595">
    <property type="entry name" value="Bact_response_regulator"/>
</dbReference>
<protein>
    <submittedName>
        <fullName evidence="4">Response regulator</fullName>
    </submittedName>
</protein>
<feature type="domain" description="Response regulatory" evidence="3">
    <location>
        <begin position="8"/>
        <end position="125"/>
    </location>
</feature>
<dbReference type="EMBL" id="JBHRVA010000002">
    <property type="protein sequence ID" value="MFC3302633.1"/>
    <property type="molecule type" value="Genomic_DNA"/>
</dbReference>
<gene>
    <name evidence="4" type="ORF">ACFONP_07795</name>
</gene>
<dbReference type="InterPro" id="IPR001789">
    <property type="entry name" value="Sig_transdc_resp-reg_receiver"/>
</dbReference>
<proteinExistence type="predicted"/>
<evidence type="ECO:0000259" key="3">
    <source>
        <dbReference type="PROSITE" id="PS50110"/>
    </source>
</evidence>
<dbReference type="SMART" id="SM00448">
    <property type="entry name" value="REC"/>
    <property type="match status" value="1"/>
</dbReference>
<accession>A0ABV7MC77</accession>
<name>A0ABV7MC77_9PROT</name>
<evidence type="ECO:0000313" key="5">
    <source>
        <dbReference type="Proteomes" id="UP001595607"/>
    </source>
</evidence>
<organism evidence="4 5">
    <name type="scientific">Parvularcula lutaonensis</name>
    <dbReference type="NCBI Taxonomy" id="491923"/>
    <lineage>
        <taxon>Bacteria</taxon>
        <taxon>Pseudomonadati</taxon>
        <taxon>Pseudomonadota</taxon>
        <taxon>Alphaproteobacteria</taxon>
        <taxon>Parvularculales</taxon>
        <taxon>Parvularculaceae</taxon>
        <taxon>Parvularcula</taxon>
    </lineage>
</organism>